<feature type="compositionally biased region" description="Low complexity" evidence="1">
    <location>
        <begin position="1"/>
        <end position="16"/>
    </location>
</feature>
<sequence length="362" mass="39277">MGNSSSHSFSKSRSTSLTDLPYKIGNTSYTGSSKHGLRASAVISSTSQLPHRPTSYKDDSLAPKRALSFASPDRTATLPGTKREPAGRQGLTRISSEVQTTQRQSSLIQPGPKQYNDAYLQSDVKRLFKAHDKSGSKASTVEEDDTSTEALDKKLATLKKQRGKGELTETLSTNIPPPKKSRKTRKAPGMPPSERNDDKNLISTSAGNKQLTKNTKISNRKSTPAPLPPSKVDTPPASKKEQTSDEPIQLPVAAPTLSVQQANSAELLKNVDKDDTDAEKSTVNALPEMSILQEPKVVVCSTPQSKGNQADLVEKAAEDSNETKASATLIEREVTPFKERVPLKIAQRINKLVKVNLPLKKM</sequence>
<accession>A0A7J7J2Y8</accession>
<dbReference type="Proteomes" id="UP000593567">
    <property type="component" value="Unassembled WGS sequence"/>
</dbReference>
<reference evidence="2" key="1">
    <citation type="submission" date="2020-06" db="EMBL/GenBank/DDBJ databases">
        <title>Draft genome of Bugula neritina, a colonial animal packing powerful symbionts and potential medicines.</title>
        <authorList>
            <person name="Rayko M."/>
        </authorList>
    </citation>
    <scope>NUCLEOTIDE SEQUENCE [LARGE SCALE GENOMIC DNA]</scope>
    <source>
        <strain evidence="2">Kwan_BN1</strain>
    </source>
</reference>
<feature type="compositionally biased region" description="Polar residues" evidence="1">
    <location>
        <begin position="92"/>
        <end position="108"/>
    </location>
</feature>
<feature type="region of interest" description="Disordered" evidence="1">
    <location>
        <begin position="130"/>
        <end position="247"/>
    </location>
</feature>
<evidence type="ECO:0000313" key="3">
    <source>
        <dbReference type="Proteomes" id="UP000593567"/>
    </source>
</evidence>
<keyword evidence="3" id="KW-1185">Reference proteome</keyword>
<proteinExistence type="predicted"/>
<feature type="compositionally biased region" description="Polar residues" evidence="1">
    <location>
        <begin position="201"/>
        <end position="222"/>
    </location>
</feature>
<dbReference type="EMBL" id="VXIV02003211">
    <property type="protein sequence ID" value="KAF6019808.1"/>
    <property type="molecule type" value="Genomic_DNA"/>
</dbReference>
<protein>
    <submittedName>
        <fullName evidence="2">Uncharacterized protein</fullName>
    </submittedName>
</protein>
<feature type="region of interest" description="Disordered" evidence="1">
    <location>
        <begin position="1"/>
        <end position="116"/>
    </location>
</feature>
<comment type="caution">
    <text evidence="2">The sequence shown here is derived from an EMBL/GenBank/DDBJ whole genome shotgun (WGS) entry which is preliminary data.</text>
</comment>
<evidence type="ECO:0000256" key="1">
    <source>
        <dbReference type="SAM" id="MobiDB-lite"/>
    </source>
</evidence>
<dbReference type="AlphaFoldDB" id="A0A7J7J2Y8"/>
<organism evidence="2 3">
    <name type="scientific">Bugula neritina</name>
    <name type="common">Brown bryozoan</name>
    <name type="synonym">Sertularia neritina</name>
    <dbReference type="NCBI Taxonomy" id="10212"/>
    <lineage>
        <taxon>Eukaryota</taxon>
        <taxon>Metazoa</taxon>
        <taxon>Spiralia</taxon>
        <taxon>Lophotrochozoa</taxon>
        <taxon>Bryozoa</taxon>
        <taxon>Gymnolaemata</taxon>
        <taxon>Cheilostomatida</taxon>
        <taxon>Flustrina</taxon>
        <taxon>Buguloidea</taxon>
        <taxon>Bugulidae</taxon>
        <taxon>Bugula</taxon>
    </lineage>
</organism>
<evidence type="ECO:0000313" key="2">
    <source>
        <dbReference type="EMBL" id="KAF6019808.1"/>
    </source>
</evidence>
<gene>
    <name evidence="2" type="ORF">EB796_021898</name>
</gene>
<name>A0A7J7J2Y8_BUGNE</name>